<feature type="domain" description="EamA" evidence="7">
    <location>
        <begin position="13"/>
        <end position="144"/>
    </location>
</feature>
<keyword evidence="5 6" id="KW-0472">Membrane</keyword>
<keyword evidence="9" id="KW-1185">Reference proteome</keyword>
<protein>
    <submittedName>
        <fullName evidence="8">EamA family transporter</fullName>
    </submittedName>
</protein>
<evidence type="ECO:0000313" key="8">
    <source>
        <dbReference type="EMBL" id="ARU04584.1"/>
    </source>
</evidence>
<feature type="transmembrane region" description="Helical" evidence="6">
    <location>
        <begin position="41"/>
        <end position="59"/>
    </location>
</feature>
<comment type="similarity">
    <text evidence="2">Belongs to the EamA transporter family.</text>
</comment>
<evidence type="ECO:0000256" key="3">
    <source>
        <dbReference type="ARBA" id="ARBA00022692"/>
    </source>
</evidence>
<dbReference type="Gene3D" id="1.10.3730.20">
    <property type="match status" value="1"/>
</dbReference>
<keyword evidence="3 6" id="KW-0812">Transmembrane</keyword>
<feature type="transmembrane region" description="Helical" evidence="6">
    <location>
        <begin position="128"/>
        <end position="150"/>
    </location>
</feature>
<feature type="transmembrane region" description="Helical" evidence="6">
    <location>
        <begin position="281"/>
        <end position="298"/>
    </location>
</feature>
<dbReference type="PANTHER" id="PTHR32322:SF2">
    <property type="entry name" value="EAMA DOMAIN-CONTAINING PROTEIN"/>
    <property type="match status" value="1"/>
</dbReference>
<feature type="transmembrane region" description="Helical" evidence="6">
    <location>
        <begin position="224"/>
        <end position="244"/>
    </location>
</feature>
<name>A0A1Y0ELQ7_9BURK</name>
<dbReference type="KEGG" id="cser:CCO03_07770"/>
<evidence type="ECO:0000313" key="9">
    <source>
        <dbReference type="Proteomes" id="UP000196138"/>
    </source>
</evidence>
<organism evidence="8 9">
    <name type="scientific">Comamonas serinivorans</name>
    <dbReference type="NCBI Taxonomy" id="1082851"/>
    <lineage>
        <taxon>Bacteria</taxon>
        <taxon>Pseudomonadati</taxon>
        <taxon>Pseudomonadota</taxon>
        <taxon>Betaproteobacteria</taxon>
        <taxon>Burkholderiales</taxon>
        <taxon>Comamonadaceae</taxon>
        <taxon>Comamonas</taxon>
    </lineage>
</organism>
<feature type="transmembrane region" description="Helical" evidence="6">
    <location>
        <begin position="100"/>
        <end position="121"/>
    </location>
</feature>
<feature type="transmembrane region" description="Helical" evidence="6">
    <location>
        <begin position="162"/>
        <end position="182"/>
    </location>
</feature>
<feature type="transmembrane region" description="Helical" evidence="6">
    <location>
        <begin position="256"/>
        <end position="275"/>
    </location>
</feature>
<dbReference type="InterPro" id="IPR050638">
    <property type="entry name" value="AA-Vitamin_Transporters"/>
</dbReference>
<keyword evidence="4 6" id="KW-1133">Transmembrane helix</keyword>
<evidence type="ECO:0000256" key="4">
    <source>
        <dbReference type="ARBA" id="ARBA00022989"/>
    </source>
</evidence>
<accession>A0A1Y0ELQ7</accession>
<feature type="domain" description="EamA" evidence="7">
    <location>
        <begin position="159"/>
        <end position="298"/>
    </location>
</feature>
<evidence type="ECO:0000256" key="5">
    <source>
        <dbReference type="ARBA" id="ARBA00023136"/>
    </source>
</evidence>
<sequence length="302" mass="31121">MSSAVHWAPHLRLLGMVVLWGASWPAGRVVAQAMPPMAAAALRFLMASAVLLIWLHRTRGLGLLRAWDGRLWLGMTAAALTGVFGYALCFLMGLQHLPAGKAALIVTLNPVITLVAASWLFRERINRTIGLGMAIAALGAVIVISHGQPWLLLQGAVGRGELLIVGCVLCWVVYTLLGRWLLVGVDALATTAVTATLGAALLTAASLVVEGPAGFGAALQSGAAAWQALLFLALGATAIAYAWYFDGVKALGAGAAAGYITLVPVVGVVSSALLLGEYIDAATIAGGVLAVAGTALMNRGRR</sequence>
<evidence type="ECO:0000256" key="1">
    <source>
        <dbReference type="ARBA" id="ARBA00004141"/>
    </source>
</evidence>
<feature type="transmembrane region" description="Helical" evidence="6">
    <location>
        <begin position="71"/>
        <end position="94"/>
    </location>
</feature>
<dbReference type="Pfam" id="PF00892">
    <property type="entry name" value="EamA"/>
    <property type="match status" value="2"/>
</dbReference>
<reference evidence="8 9" key="1">
    <citation type="submission" date="2017-05" db="EMBL/GenBank/DDBJ databases">
        <authorList>
            <person name="Song R."/>
            <person name="Chenine A.L."/>
            <person name="Ruprecht R.M."/>
        </authorList>
    </citation>
    <scope>NUCLEOTIDE SEQUENCE [LARGE SCALE GENOMIC DNA]</scope>
    <source>
        <strain evidence="8 9">DSM 26136</strain>
    </source>
</reference>
<dbReference type="OrthoDB" id="5186724at2"/>
<dbReference type="PANTHER" id="PTHR32322">
    <property type="entry name" value="INNER MEMBRANE TRANSPORTER"/>
    <property type="match status" value="1"/>
</dbReference>
<dbReference type="InterPro" id="IPR037185">
    <property type="entry name" value="EmrE-like"/>
</dbReference>
<evidence type="ECO:0000259" key="7">
    <source>
        <dbReference type="Pfam" id="PF00892"/>
    </source>
</evidence>
<dbReference type="Proteomes" id="UP000196138">
    <property type="component" value="Chromosome"/>
</dbReference>
<dbReference type="AlphaFoldDB" id="A0A1Y0ELQ7"/>
<evidence type="ECO:0000256" key="2">
    <source>
        <dbReference type="ARBA" id="ARBA00007362"/>
    </source>
</evidence>
<dbReference type="EMBL" id="CP021455">
    <property type="protein sequence ID" value="ARU04584.1"/>
    <property type="molecule type" value="Genomic_DNA"/>
</dbReference>
<gene>
    <name evidence="8" type="ORF">CCO03_07770</name>
</gene>
<dbReference type="RefSeq" id="WP_087279442.1">
    <property type="nucleotide sequence ID" value="NZ_CP021455.1"/>
</dbReference>
<proteinExistence type="inferred from homology"/>
<comment type="subcellular location">
    <subcellularLocation>
        <location evidence="1">Membrane</location>
        <topology evidence="1">Multi-pass membrane protein</topology>
    </subcellularLocation>
</comment>
<dbReference type="GO" id="GO:0016020">
    <property type="term" value="C:membrane"/>
    <property type="evidence" value="ECO:0007669"/>
    <property type="project" value="UniProtKB-SubCell"/>
</dbReference>
<feature type="transmembrane region" description="Helical" evidence="6">
    <location>
        <begin position="189"/>
        <end position="209"/>
    </location>
</feature>
<dbReference type="InterPro" id="IPR000620">
    <property type="entry name" value="EamA_dom"/>
</dbReference>
<dbReference type="SUPFAM" id="SSF103481">
    <property type="entry name" value="Multidrug resistance efflux transporter EmrE"/>
    <property type="match status" value="2"/>
</dbReference>
<evidence type="ECO:0000256" key="6">
    <source>
        <dbReference type="SAM" id="Phobius"/>
    </source>
</evidence>